<reference evidence="1 2" key="1">
    <citation type="submission" date="2014-04" db="EMBL/GenBank/DDBJ databases">
        <authorList>
            <consortium name="DOE Joint Genome Institute"/>
            <person name="Kuo A."/>
            <person name="Kohler A."/>
            <person name="Nagy L.G."/>
            <person name="Floudas D."/>
            <person name="Copeland A."/>
            <person name="Barry K.W."/>
            <person name="Cichocki N."/>
            <person name="Veneault-Fourrey C."/>
            <person name="LaButti K."/>
            <person name="Lindquist E.A."/>
            <person name="Lipzen A."/>
            <person name="Lundell T."/>
            <person name="Morin E."/>
            <person name="Murat C."/>
            <person name="Sun H."/>
            <person name="Tunlid A."/>
            <person name="Henrissat B."/>
            <person name="Grigoriev I.V."/>
            <person name="Hibbett D.S."/>
            <person name="Martin F."/>
            <person name="Nordberg H.P."/>
            <person name="Cantor M.N."/>
            <person name="Hua S.X."/>
        </authorList>
    </citation>
    <scope>NUCLEOTIDE SEQUENCE [LARGE SCALE GENOMIC DNA]</scope>
    <source>
        <strain evidence="1 2">Foug A</strain>
    </source>
</reference>
<evidence type="ECO:0000313" key="1">
    <source>
        <dbReference type="EMBL" id="KIM52197.1"/>
    </source>
</evidence>
<dbReference type="AlphaFoldDB" id="A0A0C2ZHB5"/>
<sequence length="83" mass="10395">VFRVSWLKAKARYDRWNEEFQMVQAEMFWTTLWFKHQEDEWERRFTQAIEPGHCAYATKQQNIWEKFRKKAEESFQGNMTRIE</sequence>
<dbReference type="OrthoDB" id="3232711at2759"/>
<dbReference type="HOGENOM" id="CLU_003703_6_1_1"/>
<dbReference type="EMBL" id="KN822220">
    <property type="protein sequence ID" value="KIM52197.1"/>
    <property type="molecule type" value="Genomic_DNA"/>
</dbReference>
<dbReference type="InParanoid" id="A0A0C2ZHB5"/>
<feature type="non-terminal residue" evidence="1">
    <location>
        <position position="1"/>
    </location>
</feature>
<dbReference type="STRING" id="1036808.A0A0C2ZHB5"/>
<proteinExistence type="predicted"/>
<name>A0A0C2ZHB5_9AGAM</name>
<dbReference type="Proteomes" id="UP000053989">
    <property type="component" value="Unassembled WGS sequence"/>
</dbReference>
<keyword evidence="2" id="KW-1185">Reference proteome</keyword>
<protein>
    <submittedName>
        <fullName evidence="1">Uncharacterized protein</fullName>
    </submittedName>
</protein>
<evidence type="ECO:0000313" key="2">
    <source>
        <dbReference type="Proteomes" id="UP000053989"/>
    </source>
</evidence>
<gene>
    <name evidence="1" type="ORF">SCLCIDRAFT_141686</name>
</gene>
<organism evidence="1 2">
    <name type="scientific">Scleroderma citrinum Foug A</name>
    <dbReference type="NCBI Taxonomy" id="1036808"/>
    <lineage>
        <taxon>Eukaryota</taxon>
        <taxon>Fungi</taxon>
        <taxon>Dikarya</taxon>
        <taxon>Basidiomycota</taxon>
        <taxon>Agaricomycotina</taxon>
        <taxon>Agaricomycetes</taxon>
        <taxon>Agaricomycetidae</taxon>
        <taxon>Boletales</taxon>
        <taxon>Sclerodermatineae</taxon>
        <taxon>Sclerodermataceae</taxon>
        <taxon>Scleroderma</taxon>
    </lineage>
</organism>
<reference evidence="2" key="2">
    <citation type="submission" date="2015-01" db="EMBL/GenBank/DDBJ databases">
        <title>Evolutionary Origins and Diversification of the Mycorrhizal Mutualists.</title>
        <authorList>
            <consortium name="DOE Joint Genome Institute"/>
            <consortium name="Mycorrhizal Genomics Consortium"/>
            <person name="Kohler A."/>
            <person name="Kuo A."/>
            <person name="Nagy L.G."/>
            <person name="Floudas D."/>
            <person name="Copeland A."/>
            <person name="Barry K.W."/>
            <person name="Cichocki N."/>
            <person name="Veneault-Fourrey C."/>
            <person name="LaButti K."/>
            <person name="Lindquist E.A."/>
            <person name="Lipzen A."/>
            <person name="Lundell T."/>
            <person name="Morin E."/>
            <person name="Murat C."/>
            <person name="Riley R."/>
            <person name="Ohm R."/>
            <person name="Sun H."/>
            <person name="Tunlid A."/>
            <person name="Henrissat B."/>
            <person name="Grigoriev I.V."/>
            <person name="Hibbett D.S."/>
            <person name="Martin F."/>
        </authorList>
    </citation>
    <scope>NUCLEOTIDE SEQUENCE [LARGE SCALE GENOMIC DNA]</scope>
    <source>
        <strain evidence="2">Foug A</strain>
    </source>
</reference>
<accession>A0A0C2ZHB5</accession>